<organism evidence="1 2">
    <name type="scientific">Methylobacter tundripaludum</name>
    <dbReference type="NCBI Taxonomy" id="173365"/>
    <lineage>
        <taxon>Bacteria</taxon>
        <taxon>Pseudomonadati</taxon>
        <taxon>Pseudomonadota</taxon>
        <taxon>Gammaproteobacteria</taxon>
        <taxon>Methylococcales</taxon>
        <taxon>Methylococcaceae</taxon>
        <taxon>Methylobacter</taxon>
    </lineage>
</organism>
<evidence type="ECO:0000313" key="1">
    <source>
        <dbReference type="EMBL" id="PPK76415.1"/>
    </source>
</evidence>
<protein>
    <submittedName>
        <fullName evidence="1">Uncharacterized protein</fullName>
    </submittedName>
</protein>
<reference evidence="1 2" key="1">
    <citation type="submission" date="2018-02" db="EMBL/GenBank/DDBJ databases">
        <title>Subsurface microbial communities from deep shales in Ohio and West Virginia, USA.</title>
        <authorList>
            <person name="Wrighton K."/>
        </authorList>
    </citation>
    <scope>NUCLEOTIDE SEQUENCE [LARGE SCALE GENOMIC DNA]</scope>
    <source>
        <strain evidence="1 2">OWC-DMM</strain>
    </source>
</reference>
<name>A0A2S6HFZ8_9GAMM</name>
<dbReference type="EMBL" id="PTIZ01000003">
    <property type="protein sequence ID" value="PPK76415.1"/>
    <property type="molecule type" value="Genomic_DNA"/>
</dbReference>
<accession>A0A2S6HFZ8</accession>
<dbReference type="Proteomes" id="UP000240010">
    <property type="component" value="Unassembled WGS sequence"/>
</dbReference>
<evidence type="ECO:0000313" key="2">
    <source>
        <dbReference type="Proteomes" id="UP000240010"/>
    </source>
</evidence>
<dbReference type="AlphaFoldDB" id="A0A2S6HFZ8"/>
<sequence length="86" mass="9971">MILSFLCIPHIPVGYAGGRATQEQLPRHEEHEVLFLRVLRAFVVNFFKFFKTHKPLIFRPIAVILSRSQRWAGSLSCNGCQIMTNW</sequence>
<comment type="caution">
    <text evidence="1">The sequence shown here is derived from an EMBL/GenBank/DDBJ whole genome shotgun (WGS) entry which is preliminary data.</text>
</comment>
<proteinExistence type="predicted"/>
<gene>
    <name evidence="1" type="ORF">B0F87_10320</name>
</gene>